<dbReference type="Pfam" id="PF18005">
    <property type="entry name" value="eIF3m_C_helix"/>
    <property type="match status" value="1"/>
</dbReference>
<gene>
    <name evidence="7" type="ORF">SI7747_11014662</name>
</gene>
<dbReference type="PROSITE" id="PS50250">
    <property type="entry name" value="PCI"/>
    <property type="match status" value="1"/>
</dbReference>
<comment type="function">
    <text evidence="5">Component of the eukaryotic translation initiation factor 3 (eIF-3) complex, which is involved in protein synthesis of a specialized repertoire of mRNAs and, together with other initiation factors, stimulates binding of mRNA and methionyl-tRNAi to the 40S ribosome. The eIF-3 complex specifically targets and initiates translation of a subset of mRNAs involved in cell proliferation.</text>
</comment>
<organism evidence="7">
    <name type="scientific">Spirodela intermedia</name>
    <name type="common">Intermediate duckweed</name>
    <dbReference type="NCBI Taxonomy" id="51605"/>
    <lineage>
        <taxon>Eukaryota</taxon>
        <taxon>Viridiplantae</taxon>
        <taxon>Streptophyta</taxon>
        <taxon>Embryophyta</taxon>
        <taxon>Tracheophyta</taxon>
        <taxon>Spermatophyta</taxon>
        <taxon>Magnoliopsida</taxon>
        <taxon>Liliopsida</taxon>
        <taxon>Araceae</taxon>
        <taxon>Lemnoideae</taxon>
        <taxon>Spirodela</taxon>
    </lineage>
</organism>
<reference evidence="7 8" key="1">
    <citation type="submission" date="2019-12" db="EMBL/GenBank/DDBJ databases">
        <authorList>
            <person name="Scholz U."/>
            <person name="Mascher M."/>
            <person name="Fiebig A."/>
        </authorList>
    </citation>
    <scope>NUCLEOTIDE SEQUENCE</scope>
</reference>
<evidence type="ECO:0000256" key="3">
    <source>
        <dbReference type="ARBA" id="ARBA00022540"/>
    </source>
</evidence>
<evidence type="ECO:0000256" key="2">
    <source>
        <dbReference type="ARBA" id="ARBA00022490"/>
    </source>
</evidence>
<dbReference type="InterPro" id="IPR040750">
    <property type="entry name" value="eIF3m_C_helix"/>
</dbReference>
<dbReference type="AlphaFoldDB" id="A0A7I8JDM2"/>
<dbReference type="InterPro" id="IPR027528">
    <property type="entry name" value="eIF3m"/>
</dbReference>
<dbReference type="GO" id="GO:0016282">
    <property type="term" value="C:eukaryotic 43S preinitiation complex"/>
    <property type="evidence" value="ECO:0007669"/>
    <property type="project" value="UniProtKB-UniRule"/>
</dbReference>
<comment type="similarity">
    <text evidence="1">Belongs to the CSN7/EIF3M family. CSN7 subfamily.</text>
</comment>
<dbReference type="InterPro" id="IPR045237">
    <property type="entry name" value="COPS7/eIF3m"/>
</dbReference>
<evidence type="ECO:0000259" key="6">
    <source>
        <dbReference type="PROSITE" id="PS50250"/>
    </source>
</evidence>
<name>A0A7I8JDM2_SPIIN</name>
<dbReference type="SMART" id="SM00088">
    <property type="entry name" value="PINT"/>
    <property type="match status" value="1"/>
</dbReference>
<dbReference type="HAMAP" id="MF_03012">
    <property type="entry name" value="eIF3m"/>
    <property type="match status" value="1"/>
</dbReference>
<sequence length="378" mass="42365">MATVVPLSDEDPALVVVRFTAELAWADGGAEIAEPQVSRLYAEAEDCMVMGRWLDLASLMLNVSRPNLECIFTVICNLVTRTSSLDEALEVAKLVSAKLLQQPGDKPSLRLKILFNLYNLLENPYSKFFVYTKALDLAISGKVTDHVIPTFKRIDSFLRSGSLRSMGKESLSFLIKYLGTFSTEDAYVLSEAKEEAARAIIEFVKSPDMFQVLRFAGFPAVGQLEKDPNYTLVYELLRIFLTQRLDAYLEFHSANSTLLKSYGLVHEDCVTKMRLVTLADLGSYDSGEIPYSLIKESLAITDDEVEYWVVKAIAAKLIDCKMDQMNQSVIVSRTTERVFGLRQWKGLRSKLGIWRGNVMNMINTIQASRSSEEAAVAM</sequence>
<keyword evidence="2 5" id="KW-0963">Cytoplasm</keyword>
<dbReference type="PANTHER" id="PTHR15350:SF2">
    <property type="entry name" value="EUKARYOTIC TRANSLATION INITIATION FACTOR 3 SUBUNIT M"/>
    <property type="match status" value="1"/>
</dbReference>
<dbReference type="InterPro" id="IPR000717">
    <property type="entry name" value="PCI_dom"/>
</dbReference>
<evidence type="ECO:0000256" key="5">
    <source>
        <dbReference type="HAMAP-Rule" id="MF_03012"/>
    </source>
</evidence>
<feature type="domain" description="PCI" evidence="6">
    <location>
        <begin position="169"/>
        <end position="336"/>
    </location>
</feature>
<evidence type="ECO:0000313" key="8">
    <source>
        <dbReference type="Proteomes" id="UP001189122"/>
    </source>
</evidence>
<dbReference type="EMBL" id="CACRZD030000011">
    <property type="protein sequence ID" value="CAA6668268.1"/>
    <property type="molecule type" value="Genomic_DNA"/>
</dbReference>
<dbReference type="Pfam" id="PF01399">
    <property type="entry name" value="PCI"/>
    <property type="match status" value="1"/>
</dbReference>
<dbReference type="GO" id="GO:0001732">
    <property type="term" value="P:formation of cytoplasmic translation initiation complex"/>
    <property type="evidence" value="ECO:0007669"/>
    <property type="project" value="UniProtKB-UniRule"/>
</dbReference>
<comment type="subunit">
    <text evidence="5">Component of the eukaryotic translation initiation factor 3 (eIF-3) complex.</text>
</comment>
<dbReference type="PANTHER" id="PTHR15350">
    <property type="entry name" value="COP9 SIGNALOSOME COMPLEX SUBUNIT 7/DENDRITIC CELL PROTEIN GA17"/>
    <property type="match status" value="1"/>
</dbReference>
<protein>
    <recommendedName>
        <fullName evidence="5">Eukaryotic translation initiation factor 3 subunit M</fullName>
        <shortName evidence="5">eIF3m</shortName>
    </recommendedName>
</protein>
<dbReference type="GO" id="GO:0033290">
    <property type="term" value="C:eukaryotic 48S preinitiation complex"/>
    <property type="evidence" value="ECO:0007669"/>
    <property type="project" value="UniProtKB-UniRule"/>
</dbReference>
<keyword evidence="8" id="KW-1185">Reference proteome</keyword>
<dbReference type="GO" id="GO:0003743">
    <property type="term" value="F:translation initiation factor activity"/>
    <property type="evidence" value="ECO:0007669"/>
    <property type="project" value="UniProtKB-UniRule"/>
</dbReference>
<evidence type="ECO:0000313" key="7">
    <source>
        <dbReference type="EMBL" id="CAA2629022.1"/>
    </source>
</evidence>
<dbReference type="GO" id="GO:0071541">
    <property type="term" value="C:eukaryotic translation initiation factor 3 complex, eIF3m"/>
    <property type="evidence" value="ECO:0007669"/>
    <property type="project" value="UniProtKB-UniRule"/>
</dbReference>
<dbReference type="EMBL" id="LR743598">
    <property type="protein sequence ID" value="CAA2629022.1"/>
    <property type="molecule type" value="Genomic_DNA"/>
</dbReference>
<evidence type="ECO:0000256" key="4">
    <source>
        <dbReference type="ARBA" id="ARBA00022917"/>
    </source>
</evidence>
<keyword evidence="3 5" id="KW-0396">Initiation factor</keyword>
<evidence type="ECO:0000256" key="1">
    <source>
        <dbReference type="ARBA" id="ARBA00008482"/>
    </source>
</evidence>
<proteinExistence type="inferred from homology"/>
<comment type="subcellular location">
    <subcellularLocation>
        <location evidence="5">Cytoplasm</location>
    </subcellularLocation>
</comment>
<comment type="similarity">
    <text evidence="5">Belongs to the eIF-3 subunit M family.</text>
</comment>
<keyword evidence="4 5" id="KW-0648">Protein biosynthesis</keyword>
<accession>A0A7I8JDM2</accession>
<dbReference type="Proteomes" id="UP001189122">
    <property type="component" value="Unassembled WGS sequence"/>
</dbReference>